<keyword evidence="4 5" id="KW-0472">Membrane</keyword>
<evidence type="ECO:0008006" key="8">
    <source>
        <dbReference type="Google" id="ProtNLM"/>
    </source>
</evidence>
<comment type="subcellular location">
    <subcellularLocation>
        <location evidence="1">Membrane</location>
        <topology evidence="1">Multi-pass membrane protein</topology>
    </subcellularLocation>
</comment>
<dbReference type="PANTHER" id="PTHR42723:SF1">
    <property type="entry name" value="CHLOROPHYLL SYNTHASE, CHLOROPLASTIC"/>
    <property type="match status" value="1"/>
</dbReference>
<evidence type="ECO:0000256" key="1">
    <source>
        <dbReference type="ARBA" id="ARBA00004141"/>
    </source>
</evidence>
<evidence type="ECO:0000256" key="5">
    <source>
        <dbReference type="SAM" id="Phobius"/>
    </source>
</evidence>
<sequence length="315" mass="32949">MSISRAAFPAISISPFRILGMCLTEARPSVLAIFFLRFAAGAALDAGLAPADPFRLVAGALVWQCAIFFVYLFNGVMDVREDRVNGSHRPIARGDLDPAQARVIAWAAAAAALLGALLLGGPMIWLVTAVLVLGYLYSAPPFQLKKWSSATVVIGGVSGLLSYCAGYTSCGTGPSGREAMALPAFAVAASLWMGLVGSPAKDLPDIAGDRSAGRTTFAVSRGEWPVRLLLSAVAASVALAFCGVAVLMRVPLGMAPIAMLTGASLLVVVTLTPLSQGSRVRRRLPYRAFMTTQYAVHLAVLLPLVSQFLLSGRAA</sequence>
<evidence type="ECO:0000256" key="2">
    <source>
        <dbReference type="ARBA" id="ARBA00022692"/>
    </source>
</evidence>
<comment type="caution">
    <text evidence="6">The sequence shown here is derived from an EMBL/GenBank/DDBJ whole genome shotgun (WGS) entry which is preliminary data.</text>
</comment>
<feature type="transmembrane region" description="Helical" evidence="5">
    <location>
        <begin position="228"/>
        <end position="248"/>
    </location>
</feature>
<dbReference type="EMBL" id="VIRM01000029">
    <property type="protein sequence ID" value="TQS18813.1"/>
    <property type="molecule type" value="Genomic_DNA"/>
</dbReference>
<keyword evidence="2 5" id="KW-0812">Transmembrane</keyword>
<evidence type="ECO:0000313" key="6">
    <source>
        <dbReference type="EMBL" id="TQS18813.1"/>
    </source>
</evidence>
<evidence type="ECO:0000256" key="3">
    <source>
        <dbReference type="ARBA" id="ARBA00022989"/>
    </source>
</evidence>
<name>A0A544YPW7_9ACTN</name>
<feature type="transmembrane region" description="Helical" evidence="5">
    <location>
        <begin position="56"/>
        <end position="73"/>
    </location>
</feature>
<gene>
    <name evidence="6" type="ORF">FLX08_22915</name>
</gene>
<evidence type="ECO:0000256" key="4">
    <source>
        <dbReference type="ARBA" id="ARBA00023136"/>
    </source>
</evidence>
<dbReference type="GO" id="GO:0016020">
    <property type="term" value="C:membrane"/>
    <property type="evidence" value="ECO:0007669"/>
    <property type="project" value="UniProtKB-SubCell"/>
</dbReference>
<evidence type="ECO:0000313" key="7">
    <source>
        <dbReference type="Proteomes" id="UP000316541"/>
    </source>
</evidence>
<dbReference type="GO" id="GO:0016765">
    <property type="term" value="F:transferase activity, transferring alkyl or aryl (other than methyl) groups"/>
    <property type="evidence" value="ECO:0007669"/>
    <property type="project" value="InterPro"/>
</dbReference>
<protein>
    <recommendedName>
        <fullName evidence="8">Homogenitisate phytyltransferase</fullName>
    </recommendedName>
</protein>
<feature type="transmembrane region" description="Helical" evidence="5">
    <location>
        <begin position="30"/>
        <end position="49"/>
    </location>
</feature>
<dbReference type="Pfam" id="PF01040">
    <property type="entry name" value="UbiA"/>
    <property type="match status" value="1"/>
</dbReference>
<feature type="transmembrane region" description="Helical" evidence="5">
    <location>
        <begin position="180"/>
        <end position="200"/>
    </location>
</feature>
<reference evidence="6 7" key="1">
    <citation type="submission" date="2019-07" db="EMBL/GenBank/DDBJ databases">
        <title>Microbispora hainanensis DSM 45428.</title>
        <authorList>
            <person name="Thawai C."/>
        </authorList>
    </citation>
    <scope>NUCLEOTIDE SEQUENCE [LARGE SCALE GENOMIC DNA]</scope>
    <source>
        <strain evidence="6 7">DSM 45428</strain>
    </source>
</reference>
<dbReference type="AlphaFoldDB" id="A0A544YPW7"/>
<feature type="transmembrane region" description="Helical" evidence="5">
    <location>
        <begin position="149"/>
        <end position="168"/>
    </location>
</feature>
<dbReference type="Gene3D" id="1.10.357.140">
    <property type="entry name" value="UbiA prenyltransferase"/>
    <property type="match status" value="1"/>
</dbReference>
<feature type="transmembrane region" description="Helical" evidence="5">
    <location>
        <begin position="254"/>
        <end position="274"/>
    </location>
</feature>
<keyword evidence="3 5" id="KW-1133">Transmembrane helix</keyword>
<feature type="transmembrane region" description="Helical" evidence="5">
    <location>
        <begin position="104"/>
        <end position="137"/>
    </location>
</feature>
<dbReference type="Proteomes" id="UP000316541">
    <property type="component" value="Unassembled WGS sequence"/>
</dbReference>
<organism evidence="6 7">
    <name type="scientific">Microbispora hainanensis</name>
    <dbReference type="NCBI Taxonomy" id="568844"/>
    <lineage>
        <taxon>Bacteria</taxon>
        <taxon>Bacillati</taxon>
        <taxon>Actinomycetota</taxon>
        <taxon>Actinomycetes</taxon>
        <taxon>Streptosporangiales</taxon>
        <taxon>Streptosporangiaceae</taxon>
        <taxon>Microbispora</taxon>
    </lineage>
</organism>
<dbReference type="InterPro" id="IPR044878">
    <property type="entry name" value="UbiA_sf"/>
</dbReference>
<accession>A0A544YPW7</accession>
<proteinExistence type="predicted"/>
<dbReference type="InterPro" id="IPR000537">
    <property type="entry name" value="UbiA_prenyltransferase"/>
</dbReference>
<dbReference type="InterPro" id="IPR050475">
    <property type="entry name" value="Prenyltransferase_related"/>
</dbReference>
<feature type="transmembrane region" description="Helical" evidence="5">
    <location>
        <begin position="294"/>
        <end position="310"/>
    </location>
</feature>
<dbReference type="PANTHER" id="PTHR42723">
    <property type="entry name" value="CHLOROPHYLL SYNTHASE"/>
    <property type="match status" value="1"/>
</dbReference>